<sequence>MDLAWLHGFLLALALILPLGPQNTFVMSQGTTHRQYRRTVPVVVTAALSDTILIGVAVLGVSAVLVVAPMLKEILTLLGIVFLVWMGWQSWRTPVHPGTSDGAASVYWTLRRQIMHTLRASLLNPHAIMDTVVVIGGGAALYTTPGEKLAYALAAVLVSWVWFFALSLAGRALAQLRHQARTLQWINRISAGIMWTIAGRYLIQLGTALWNVQT</sequence>
<dbReference type="Pfam" id="PF01810">
    <property type="entry name" value="LysE"/>
    <property type="match status" value="1"/>
</dbReference>
<keyword evidence="5 6" id="KW-0472">Membrane</keyword>
<dbReference type="InterPro" id="IPR001123">
    <property type="entry name" value="LeuE-type"/>
</dbReference>
<dbReference type="GO" id="GO:0015171">
    <property type="term" value="F:amino acid transmembrane transporter activity"/>
    <property type="evidence" value="ECO:0007669"/>
    <property type="project" value="TreeGrafter"/>
</dbReference>
<keyword evidence="2" id="KW-1003">Cell membrane</keyword>
<dbReference type="EMBL" id="JABBVZ010000009">
    <property type="protein sequence ID" value="NMP21586.1"/>
    <property type="molecule type" value="Genomic_DNA"/>
</dbReference>
<protein>
    <submittedName>
        <fullName evidence="7">LysE family transporter</fullName>
    </submittedName>
</protein>
<evidence type="ECO:0000256" key="4">
    <source>
        <dbReference type="ARBA" id="ARBA00022989"/>
    </source>
</evidence>
<keyword evidence="4 6" id="KW-1133">Transmembrane helix</keyword>
<evidence type="ECO:0000256" key="3">
    <source>
        <dbReference type="ARBA" id="ARBA00022692"/>
    </source>
</evidence>
<name>A0A7Y0Q263_9FIRM</name>
<feature type="transmembrane region" description="Helical" evidence="6">
    <location>
        <begin position="42"/>
        <end position="67"/>
    </location>
</feature>
<proteinExistence type="predicted"/>
<dbReference type="PANTHER" id="PTHR30086:SF20">
    <property type="entry name" value="ARGININE EXPORTER PROTEIN ARGO-RELATED"/>
    <property type="match status" value="1"/>
</dbReference>
<reference evidence="7 8" key="1">
    <citation type="submission" date="2020-04" db="EMBL/GenBank/DDBJ databases">
        <authorList>
            <person name="Zhang R."/>
            <person name="Schippers A."/>
        </authorList>
    </citation>
    <scope>NUCLEOTIDE SEQUENCE [LARGE SCALE GENOMIC DNA]</scope>
    <source>
        <strain evidence="7 8">DSM 109850</strain>
    </source>
</reference>
<dbReference type="GO" id="GO:0005886">
    <property type="term" value="C:plasma membrane"/>
    <property type="evidence" value="ECO:0007669"/>
    <property type="project" value="UniProtKB-SubCell"/>
</dbReference>
<organism evidence="7 8">
    <name type="scientific">Sulfobacillus harzensis</name>
    <dbReference type="NCBI Taxonomy" id="2729629"/>
    <lineage>
        <taxon>Bacteria</taxon>
        <taxon>Bacillati</taxon>
        <taxon>Bacillota</taxon>
        <taxon>Clostridia</taxon>
        <taxon>Eubacteriales</taxon>
        <taxon>Clostridiales Family XVII. Incertae Sedis</taxon>
        <taxon>Sulfobacillus</taxon>
    </lineage>
</organism>
<feature type="transmembrane region" description="Helical" evidence="6">
    <location>
        <begin position="74"/>
        <end position="91"/>
    </location>
</feature>
<dbReference type="RefSeq" id="WP_169097094.1">
    <property type="nucleotide sequence ID" value="NZ_JABBVZ010000009.1"/>
</dbReference>
<evidence type="ECO:0000256" key="6">
    <source>
        <dbReference type="SAM" id="Phobius"/>
    </source>
</evidence>
<dbReference type="PANTHER" id="PTHR30086">
    <property type="entry name" value="ARGININE EXPORTER PROTEIN ARGO"/>
    <property type="match status" value="1"/>
</dbReference>
<evidence type="ECO:0000313" key="7">
    <source>
        <dbReference type="EMBL" id="NMP21586.1"/>
    </source>
</evidence>
<comment type="caution">
    <text evidence="7">The sequence shown here is derived from an EMBL/GenBank/DDBJ whole genome shotgun (WGS) entry which is preliminary data.</text>
</comment>
<evidence type="ECO:0000313" key="8">
    <source>
        <dbReference type="Proteomes" id="UP000533476"/>
    </source>
</evidence>
<keyword evidence="8" id="KW-1185">Reference proteome</keyword>
<dbReference type="AlphaFoldDB" id="A0A7Y0Q263"/>
<evidence type="ECO:0000256" key="1">
    <source>
        <dbReference type="ARBA" id="ARBA00004651"/>
    </source>
</evidence>
<gene>
    <name evidence="7" type="ORF">HIJ39_04355</name>
</gene>
<evidence type="ECO:0000256" key="2">
    <source>
        <dbReference type="ARBA" id="ARBA00022475"/>
    </source>
</evidence>
<keyword evidence="3 6" id="KW-0812">Transmembrane</keyword>
<feature type="transmembrane region" description="Helical" evidence="6">
    <location>
        <begin position="149"/>
        <end position="173"/>
    </location>
</feature>
<dbReference type="Proteomes" id="UP000533476">
    <property type="component" value="Unassembled WGS sequence"/>
</dbReference>
<accession>A0A7Y0Q263</accession>
<evidence type="ECO:0000256" key="5">
    <source>
        <dbReference type="ARBA" id="ARBA00023136"/>
    </source>
</evidence>
<comment type="subcellular location">
    <subcellularLocation>
        <location evidence="1">Cell membrane</location>
        <topology evidence="1">Multi-pass membrane protein</topology>
    </subcellularLocation>
</comment>